<dbReference type="InterPro" id="IPR013130">
    <property type="entry name" value="Fe3_Rdtase_TM_dom"/>
</dbReference>
<keyword evidence="8" id="KW-1185">Reference proteome</keyword>
<name>A0A1N6EEV0_9RHOB</name>
<gene>
    <name evidence="7" type="ORF">SAMN05444002_0687</name>
</gene>
<dbReference type="STRING" id="1217970.SAMN05444002_0687"/>
<evidence type="ECO:0000259" key="6">
    <source>
        <dbReference type="Pfam" id="PF01794"/>
    </source>
</evidence>
<feature type="transmembrane region" description="Helical" evidence="5">
    <location>
        <begin position="85"/>
        <end position="102"/>
    </location>
</feature>
<comment type="subcellular location">
    <subcellularLocation>
        <location evidence="1">Membrane</location>
        <topology evidence="1">Multi-pass membrane protein</topology>
    </subcellularLocation>
</comment>
<keyword evidence="4 5" id="KW-0472">Membrane</keyword>
<protein>
    <submittedName>
        <fullName evidence="7">Ferric reductase like transmembrane component</fullName>
    </submittedName>
</protein>
<evidence type="ECO:0000256" key="2">
    <source>
        <dbReference type="ARBA" id="ARBA00022692"/>
    </source>
</evidence>
<proteinExistence type="predicted"/>
<feature type="transmembrane region" description="Helical" evidence="5">
    <location>
        <begin position="42"/>
        <end position="65"/>
    </location>
</feature>
<accession>A0A1N6EEV0</accession>
<evidence type="ECO:0000256" key="3">
    <source>
        <dbReference type="ARBA" id="ARBA00022989"/>
    </source>
</evidence>
<keyword evidence="3 5" id="KW-1133">Transmembrane helix</keyword>
<organism evidence="7 8">
    <name type="scientific">Vannielia litorea</name>
    <dbReference type="NCBI Taxonomy" id="1217970"/>
    <lineage>
        <taxon>Bacteria</taxon>
        <taxon>Pseudomonadati</taxon>
        <taxon>Pseudomonadota</taxon>
        <taxon>Alphaproteobacteria</taxon>
        <taxon>Rhodobacterales</taxon>
        <taxon>Paracoccaceae</taxon>
        <taxon>Vannielia</taxon>
    </lineage>
</organism>
<dbReference type="Pfam" id="PF01794">
    <property type="entry name" value="Ferric_reduct"/>
    <property type="match status" value="1"/>
</dbReference>
<sequence length="203" mass="21689">MATSSLPLPDGLRRTLPWLFVVALVAVPVGLAAGSPWLAYRGFAYITGGFAGILALCLLLAQPLLAAGYLPGLRGPRGRLWHRRAGVALLALAALHLAGLWVTSPPDTLDALLLRAPTPFSLWGFVSLWGIALTGVLVALRRHVPSRGWRWAHNALAALVVLATVLHAVQIEGAMELWSKWALCLAVLAATVAALVDLRLLRR</sequence>
<evidence type="ECO:0000313" key="8">
    <source>
        <dbReference type="Proteomes" id="UP000184932"/>
    </source>
</evidence>
<dbReference type="Proteomes" id="UP000184932">
    <property type="component" value="Unassembled WGS sequence"/>
</dbReference>
<feature type="transmembrane region" description="Helical" evidence="5">
    <location>
        <begin position="122"/>
        <end position="140"/>
    </location>
</feature>
<evidence type="ECO:0000256" key="4">
    <source>
        <dbReference type="ARBA" id="ARBA00023136"/>
    </source>
</evidence>
<keyword evidence="2 5" id="KW-0812">Transmembrane</keyword>
<dbReference type="EMBL" id="FSRL01000001">
    <property type="protein sequence ID" value="SIN81549.1"/>
    <property type="molecule type" value="Genomic_DNA"/>
</dbReference>
<dbReference type="GO" id="GO:0016020">
    <property type="term" value="C:membrane"/>
    <property type="evidence" value="ECO:0007669"/>
    <property type="project" value="UniProtKB-SubCell"/>
</dbReference>
<evidence type="ECO:0000256" key="1">
    <source>
        <dbReference type="ARBA" id="ARBA00004141"/>
    </source>
</evidence>
<dbReference type="AlphaFoldDB" id="A0A1N6EEV0"/>
<feature type="transmembrane region" description="Helical" evidence="5">
    <location>
        <begin position="152"/>
        <end position="171"/>
    </location>
</feature>
<evidence type="ECO:0000256" key="5">
    <source>
        <dbReference type="SAM" id="Phobius"/>
    </source>
</evidence>
<reference evidence="8" key="1">
    <citation type="submission" date="2016-11" db="EMBL/GenBank/DDBJ databases">
        <authorList>
            <person name="Varghese N."/>
            <person name="Submissions S."/>
        </authorList>
    </citation>
    <scope>NUCLEOTIDE SEQUENCE [LARGE SCALE GENOMIC DNA]</scope>
    <source>
        <strain evidence="8">DSM 29440</strain>
    </source>
</reference>
<feature type="transmembrane region" description="Helical" evidence="5">
    <location>
        <begin position="177"/>
        <end position="198"/>
    </location>
</feature>
<feature type="domain" description="Ferric oxidoreductase" evidence="6">
    <location>
        <begin position="51"/>
        <end position="163"/>
    </location>
</feature>
<evidence type="ECO:0000313" key="7">
    <source>
        <dbReference type="EMBL" id="SIN81549.1"/>
    </source>
</evidence>